<keyword evidence="2" id="KW-0732">Signal</keyword>
<sequence length="407" mass="48041">MRHCLLLPLLLCLCYQIEAQPQKIYLNPKSPATENQSHFVDSLRFLTLEAKDGIIIGQWDNLEITASYFLITQYTNSAIFLYDRQGRFVKKISYKKLGDDFYPRYDKKTEELSFYGANKNYSLTPKDRIKIELNFSNRRNRKYYKKYIIDLKDPKLELKKTVPTEYDVNNMAPLYGDYYYRSKVATSKLYKDSTGYELKVYRNGKLVKQYFPYNQINAPKYLYDEGYIAAFESQDTGTRFITRPYCDTIYKITRDSLYPAFQMVMPLENALPSSFFNTPFKNKAEWDNFRQNNNWMFRQIYQFIETPAYYFFIAGFLYNSGVYMYDRKRQIAYQNSKIKADSTTFNINVLSGYNMLHKDRVFYKLLSPDAIRESYKPVTGKTPPEAIDAIINKKSNAAVIAVFTLKN</sequence>
<dbReference type="RefSeq" id="WP_231007431.1">
    <property type="nucleotide sequence ID" value="NZ_JAJNEC010000006.1"/>
</dbReference>
<evidence type="ECO:0000256" key="2">
    <source>
        <dbReference type="SAM" id="SignalP"/>
    </source>
</evidence>
<keyword evidence="1" id="KW-0472">Membrane</keyword>
<evidence type="ECO:0000256" key="1">
    <source>
        <dbReference type="SAM" id="Phobius"/>
    </source>
</evidence>
<feature type="transmembrane region" description="Helical" evidence="1">
    <location>
        <begin position="308"/>
        <end position="325"/>
    </location>
</feature>
<keyword evidence="1" id="KW-0812">Transmembrane</keyword>
<name>A0ABS8PW42_9BACT</name>
<dbReference type="Proteomes" id="UP001199816">
    <property type="component" value="Unassembled WGS sequence"/>
</dbReference>
<comment type="caution">
    <text evidence="3">The sequence shown here is derived from an EMBL/GenBank/DDBJ whole genome shotgun (WGS) entry which is preliminary data.</text>
</comment>
<feature type="signal peptide" evidence="2">
    <location>
        <begin position="1"/>
        <end position="19"/>
    </location>
</feature>
<dbReference type="EMBL" id="JAJNEC010000006">
    <property type="protein sequence ID" value="MCD2425029.1"/>
    <property type="molecule type" value="Genomic_DNA"/>
</dbReference>
<protein>
    <submittedName>
        <fullName evidence="3">6-bladed beta-propeller</fullName>
    </submittedName>
</protein>
<keyword evidence="1" id="KW-1133">Transmembrane helix</keyword>
<dbReference type="Pfam" id="PF17170">
    <property type="entry name" value="DUF5128"/>
    <property type="match status" value="1"/>
</dbReference>
<organism evidence="3 4">
    <name type="scientific">Niabella pedocola</name>
    <dbReference type="NCBI Taxonomy" id="1752077"/>
    <lineage>
        <taxon>Bacteria</taxon>
        <taxon>Pseudomonadati</taxon>
        <taxon>Bacteroidota</taxon>
        <taxon>Chitinophagia</taxon>
        <taxon>Chitinophagales</taxon>
        <taxon>Chitinophagaceae</taxon>
        <taxon>Niabella</taxon>
    </lineage>
</organism>
<evidence type="ECO:0000313" key="4">
    <source>
        <dbReference type="Proteomes" id="UP001199816"/>
    </source>
</evidence>
<keyword evidence="4" id="KW-1185">Reference proteome</keyword>
<reference evidence="3 4" key="1">
    <citation type="submission" date="2021-11" db="EMBL/GenBank/DDBJ databases">
        <title>Genomic of Niabella pedocola.</title>
        <authorList>
            <person name="Wu T."/>
        </authorList>
    </citation>
    <scope>NUCLEOTIDE SEQUENCE [LARGE SCALE GENOMIC DNA]</scope>
    <source>
        <strain evidence="3 4">JCM 31011</strain>
    </source>
</reference>
<proteinExistence type="predicted"/>
<accession>A0ABS8PW42</accession>
<gene>
    <name evidence="3" type="ORF">LQ567_19750</name>
</gene>
<feature type="chain" id="PRO_5047528266" evidence="2">
    <location>
        <begin position="20"/>
        <end position="407"/>
    </location>
</feature>
<evidence type="ECO:0000313" key="3">
    <source>
        <dbReference type="EMBL" id="MCD2425029.1"/>
    </source>
</evidence>